<proteinExistence type="predicted"/>
<dbReference type="RefSeq" id="WP_004093926.1">
    <property type="nucleotide sequence ID" value="NZ_AFGF01000050.1"/>
</dbReference>
<gene>
    <name evidence="7" type="ORF">ALO_06328</name>
</gene>
<keyword evidence="4" id="KW-0408">Iron</keyword>
<dbReference type="EMBL" id="AFGF01000050">
    <property type="protein sequence ID" value="EGO64655.1"/>
    <property type="molecule type" value="Genomic_DNA"/>
</dbReference>
<dbReference type="GO" id="GO:0051539">
    <property type="term" value="F:4 iron, 4 sulfur cluster binding"/>
    <property type="evidence" value="ECO:0007669"/>
    <property type="project" value="UniProtKB-KW"/>
</dbReference>
<reference evidence="7 8" key="1">
    <citation type="journal article" date="2011" name="EMBO J.">
        <title>Structural diversity of bacterial flagellar motors.</title>
        <authorList>
            <person name="Chen S."/>
            <person name="Beeby M."/>
            <person name="Murphy G.E."/>
            <person name="Leadbetter J.R."/>
            <person name="Hendrixson D.R."/>
            <person name="Briegel A."/>
            <person name="Li Z."/>
            <person name="Shi J."/>
            <person name="Tocheva E.I."/>
            <person name="Muller A."/>
            <person name="Dobro M.J."/>
            <person name="Jensen G.J."/>
        </authorList>
    </citation>
    <scope>NUCLEOTIDE SEQUENCE [LARGE SCALE GENOMIC DNA]</scope>
    <source>
        <strain evidence="7 8">DSM 6540</strain>
    </source>
</reference>
<name>F7NGS4_9FIRM</name>
<dbReference type="PANTHER" id="PTHR42859:SF17">
    <property type="entry name" value="ELECTRON TRANSPORT PROTEIN HYDN-RELATED"/>
    <property type="match status" value="1"/>
</dbReference>
<sequence length="179" mass="19437">MKQHLLSFIIADQSRCTGCKTCEVACHAWHHPEGKTAGTATGPVLPKIWIRRTQAGGTAESCRQCEGAPCAGSCTRGAVRFCDGRVRVDTAFCQSCPDCVLACPFGAIRLAPKRQGGAGSLRPSWVADKCDLCRGRDQGPVCVESCPEKALRLVEPLQERREKNLEAARIIRGLCRGRR</sequence>
<evidence type="ECO:0000256" key="1">
    <source>
        <dbReference type="ARBA" id="ARBA00022485"/>
    </source>
</evidence>
<dbReference type="STRING" id="1009370.ALO_06328"/>
<evidence type="ECO:0000256" key="2">
    <source>
        <dbReference type="ARBA" id="ARBA00022723"/>
    </source>
</evidence>
<dbReference type="Pfam" id="PF13247">
    <property type="entry name" value="Fer4_11"/>
    <property type="match status" value="1"/>
</dbReference>
<dbReference type="CDD" id="cd10554">
    <property type="entry name" value="HycB_like"/>
    <property type="match status" value="1"/>
</dbReference>
<dbReference type="SUPFAM" id="SSF54862">
    <property type="entry name" value="4Fe-4S ferredoxins"/>
    <property type="match status" value="1"/>
</dbReference>
<accession>F7NGS4</accession>
<dbReference type="AlphaFoldDB" id="F7NGS4"/>
<dbReference type="InterPro" id="IPR050294">
    <property type="entry name" value="RnfB_subfamily"/>
</dbReference>
<dbReference type="GO" id="GO:0046872">
    <property type="term" value="F:metal ion binding"/>
    <property type="evidence" value="ECO:0007669"/>
    <property type="project" value="UniProtKB-KW"/>
</dbReference>
<dbReference type="InterPro" id="IPR017896">
    <property type="entry name" value="4Fe4S_Fe-S-bd"/>
</dbReference>
<keyword evidence="1" id="KW-0004">4Fe-4S</keyword>
<evidence type="ECO:0000256" key="4">
    <source>
        <dbReference type="ARBA" id="ARBA00023004"/>
    </source>
</evidence>
<evidence type="ECO:0000256" key="3">
    <source>
        <dbReference type="ARBA" id="ARBA00022737"/>
    </source>
</evidence>
<organism evidence="7 8">
    <name type="scientific">Acetonema longum DSM 6540</name>
    <dbReference type="NCBI Taxonomy" id="1009370"/>
    <lineage>
        <taxon>Bacteria</taxon>
        <taxon>Bacillati</taxon>
        <taxon>Bacillota</taxon>
        <taxon>Negativicutes</taxon>
        <taxon>Acetonemataceae</taxon>
        <taxon>Acetonema</taxon>
    </lineage>
</organism>
<keyword evidence="8" id="KW-1185">Reference proteome</keyword>
<feature type="domain" description="4Fe-4S ferredoxin-type" evidence="6">
    <location>
        <begin position="121"/>
        <end position="156"/>
    </location>
</feature>
<feature type="domain" description="4Fe-4S ferredoxin-type" evidence="6">
    <location>
        <begin position="7"/>
        <end position="26"/>
    </location>
</feature>
<evidence type="ECO:0000256" key="5">
    <source>
        <dbReference type="ARBA" id="ARBA00023014"/>
    </source>
</evidence>
<dbReference type="Gene3D" id="3.30.70.20">
    <property type="match status" value="2"/>
</dbReference>
<keyword evidence="5" id="KW-0411">Iron-sulfur</keyword>
<dbReference type="eggNOG" id="COG1142">
    <property type="taxonomic scope" value="Bacteria"/>
</dbReference>
<keyword evidence="2" id="KW-0479">Metal-binding</keyword>
<evidence type="ECO:0000313" key="7">
    <source>
        <dbReference type="EMBL" id="EGO64655.1"/>
    </source>
</evidence>
<dbReference type="Proteomes" id="UP000003240">
    <property type="component" value="Unassembled WGS sequence"/>
</dbReference>
<protein>
    <submittedName>
        <fullName evidence="7">Hydrogenase, 4fe-4S ferredoxin-type component</fullName>
    </submittedName>
</protein>
<dbReference type="InterPro" id="IPR017900">
    <property type="entry name" value="4Fe4S_Fe_S_CS"/>
</dbReference>
<evidence type="ECO:0000259" key="6">
    <source>
        <dbReference type="PROSITE" id="PS51379"/>
    </source>
</evidence>
<dbReference type="PANTHER" id="PTHR42859">
    <property type="entry name" value="OXIDOREDUCTASE"/>
    <property type="match status" value="1"/>
</dbReference>
<dbReference type="PROSITE" id="PS51379">
    <property type="entry name" value="4FE4S_FER_2"/>
    <property type="match status" value="3"/>
</dbReference>
<comment type="caution">
    <text evidence="7">The sequence shown here is derived from an EMBL/GenBank/DDBJ whole genome shotgun (WGS) entry which is preliminary data.</text>
</comment>
<dbReference type="PROSITE" id="PS00198">
    <property type="entry name" value="4FE4S_FER_1"/>
    <property type="match status" value="1"/>
</dbReference>
<keyword evidence="3" id="KW-0677">Repeat</keyword>
<feature type="domain" description="4Fe-4S ferredoxin-type" evidence="6">
    <location>
        <begin position="84"/>
        <end position="113"/>
    </location>
</feature>
<evidence type="ECO:0000313" key="8">
    <source>
        <dbReference type="Proteomes" id="UP000003240"/>
    </source>
</evidence>